<keyword evidence="2" id="KW-1185">Reference proteome</keyword>
<gene>
    <name evidence="1" type="ORF">FUA24_23500</name>
</gene>
<dbReference type="AlphaFoldDB" id="A0A5D0HAF2"/>
<protein>
    <submittedName>
        <fullName evidence="1">Uncharacterized protein</fullName>
    </submittedName>
</protein>
<feature type="non-terminal residue" evidence="1">
    <location>
        <position position="44"/>
    </location>
</feature>
<proteinExistence type="predicted"/>
<sequence>MSLDPTFTIYNASAGSGKTFTLVKEYLKILLKANHAEKFKNILA</sequence>
<name>A0A5D0HAF2_9FLAO</name>
<accession>A0A5D0HAF2</accession>
<dbReference type="InterPro" id="IPR027417">
    <property type="entry name" value="P-loop_NTPase"/>
</dbReference>
<organism evidence="1 2">
    <name type="scientific">Seonamhaeicola marinus</name>
    <dbReference type="NCBI Taxonomy" id="1912246"/>
    <lineage>
        <taxon>Bacteria</taxon>
        <taxon>Pseudomonadati</taxon>
        <taxon>Bacteroidota</taxon>
        <taxon>Flavobacteriia</taxon>
        <taxon>Flavobacteriales</taxon>
        <taxon>Flavobacteriaceae</taxon>
    </lineage>
</organism>
<dbReference type="RefSeq" id="WP_148545769.1">
    <property type="nucleotide sequence ID" value="NZ_VSDQ01000782.1"/>
</dbReference>
<dbReference type="Gene3D" id="3.40.50.300">
    <property type="entry name" value="P-loop containing nucleotide triphosphate hydrolases"/>
    <property type="match status" value="1"/>
</dbReference>
<dbReference type="EMBL" id="VSDQ01000782">
    <property type="protein sequence ID" value="TYA68298.1"/>
    <property type="molecule type" value="Genomic_DNA"/>
</dbReference>
<dbReference type="OrthoDB" id="9810135at2"/>
<reference evidence="1 2" key="1">
    <citation type="submission" date="2019-08" db="EMBL/GenBank/DDBJ databases">
        <title>Seonamhaeicola sediminis sp. nov., isolated from marine sediment.</title>
        <authorList>
            <person name="Cao W.R."/>
        </authorList>
    </citation>
    <scope>NUCLEOTIDE SEQUENCE [LARGE SCALE GENOMIC DNA]</scope>
    <source>
        <strain evidence="1 2">B011</strain>
    </source>
</reference>
<evidence type="ECO:0000313" key="2">
    <source>
        <dbReference type="Proteomes" id="UP000323930"/>
    </source>
</evidence>
<dbReference type="Proteomes" id="UP000323930">
    <property type="component" value="Unassembled WGS sequence"/>
</dbReference>
<comment type="caution">
    <text evidence="1">The sequence shown here is derived from an EMBL/GenBank/DDBJ whole genome shotgun (WGS) entry which is preliminary data.</text>
</comment>
<evidence type="ECO:0000313" key="1">
    <source>
        <dbReference type="EMBL" id="TYA68298.1"/>
    </source>
</evidence>